<dbReference type="GO" id="GO:0000160">
    <property type="term" value="P:phosphorelay signal transduction system"/>
    <property type="evidence" value="ECO:0007669"/>
    <property type="project" value="InterPro"/>
</dbReference>
<dbReference type="eggNOG" id="COG0745">
    <property type="taxonomic scope" value="Bacteria"/>
</dbReference>
<dbReference type="SUPFAM" id="SSF52540">
    <property type="entry name" value="P-loop containing nucleoside triphosphate hydrolases"/>
    <property type="match status" value="1"/>
</dbReference>
<dbReference type="Gene3D" id="3.40.50.300">
    <property type="entry name" value="P-loop containing nucleotide triphosphate hydrolases"/>
    <property type="match status" value="1"/>
</dbReference>
<evidence type="ECO:0000313" key="4">
    <source>
        <dbReference type="EMBL" id="EFO81454.1"/>
    </source>
</evidence>
<organism evidence="4 5">
    <name type="scientific">Oscillochloris trichoides DG-6</name>
    <dbReference type="NCBI Taxonomy" id="765420"/>
    <lineage>
        <taxon>Bacteria</taxon>
        <taxon>Bacillati</taxon>
        <taxon>Chloroflexota</taxon>
        <taxon>Chloroflexia</taxon>
        <taxon>Chloroflexales</taxon>
        <taxon>Chloroflexineae</taxon>
        <taxon>Oscillochloridaceae</taxon>
        <taxon>Oscillochloris</taxon>
    </lineage>
</organism>
<dbReference type="InterPro" id="IPR027417">
    <property type="entry name" value="P-loop_NTPase"/>
</dbReference>
<evidence type="ECO:0000256" key="1">
    <source>
        <dbReference type="ARBA" id="ARBA00023125"/>
    </source>
</evidence>
<dbReference type="PROSITE" id="PS51755">
    <property type="entry name" value="OMPR_PHOB"/>
    <property type="match status" value="1"/>
</dbReference>
<feature type="DNA-binding region" description="OmpR/PhoB-type" evidence="2">
    <location>
        <begin position="340"/>
        <end position="448"/>
    </location>
</feature>
<dbReference type="CDD" id="cd00383">
    <property type="entry name" value="trans_reg_C"/>
    <property type="match status" value="1"/>
</dbReference>
<evidence type="ECO:0000256" key="2">
    <source>
        <dbReference type="PROSITE-ProRule" id="PRU01091"/>
    </source>
</evidence>
<evidence type="ECO:0000259" key="3">
    <source>
        <dbReference type="PROSITE" id="PS51755"/>
    </source>
</evidence>
<reference evidence="4 5" key="1">
    <citation type="journal article" date="2011" name="J. Bacteriol.">
        <title>Draft genome sequence of the anoxygenic filamentous phototrophic bacterium Oscillochloris trichoides subsp. DG-6.</title>
        <authorList>
            <person name="Kuznetsov B.B."/>
            <person name="Ivanovsky R.N."/>
            <person name="Keppen O.I."/>
            <person name="Sukhacheva M.V."/>
            <person name="Bumazhkin B.K."/>
            <person name="Patutina E.O."/>
            <person name="Beletsky A.V."/>
            <person name="Mardanov A.V."/>
            <person name="Baslerov R.V."/>
            <person name="Panteleeva A.N."/>
            <person name="Kolganova T.V."/>
            <person name="Ravin N.V."/>
            <person name="Skryabin K.G."/>
        </authorList>
    </citation>
    <scope>NUCLEOTIDE SEQUENCE [LARGE SCALE GENOMIC DNA]</scope>
    <source>
        <strain evidence="4 5">DG-6</strain>
    </source>
</reference>
<protein>
    <recommendedName>
        <fullName evidence="3">OmpR/PhoB-type domain-containing protein</fullName>
    </recommendedName>
</protein>
<name>E1IBN5_9CHLR</name>
<dbReference type="Proteomes" id="UP000054010">
    <property type="component" value="Unassembled WGS sequence"/>
</dbReference>
<sequence length="452" mass="51542">MLDPRPISYRAEIIEPLIHHLNAGECCSVVGINGIGKTNMLQHLQRLDVLAHYNARQGEPLAFCSLDANMLAEPTGWGFLEGLTEALRVGIRTILPEVALQHIAEEHAAILATHGNYPMALRRCINVINVVLDYTRLVIIFDEFDALLPQLTITTLRNLRALRDRYKYRLMYLSLTRERLSLLCNEIDEDESEPFLELFTFAEYGLHPLRSEDAYREALRVAARYQRTLHPNQIEPLLNLSGGHPSLIRALVQVVLDHGLFSDDPHILFSRFPALRDECLKIWNDLSDEEQEFLWYAHNHVEFRSNSDLIVKGLLTSYADGMRIFSPLLATFIAGEVARTASLTPNDSKPVPIHINPVTQQVYYYGHEIGNDLPTLQFRLLAYLYEHYGSVCSDEALYKAVYNESEIDLTSDRLTVLAGRLSKRLQRLTPNEPKLIHKVRGRGYRMGLASKE</sequence>
<dbReference type="GO" id="GO:0003677">
    <property type="term" value="F:DNA binding"/>
    <property type="evidence" value="ECO:0007669"/>
    <property type="project" value="UniProtKB-UniRule"/>
</dbReference>
<accession>E1IBN5</accession>
<gene>
    <name evidence="4" type="ORF">OSCT_0736</name>
</gene>
<dbReference type="AlphaFoldDB" id="E1IBN5"/>
<dbReference type="STRING" id="765420.OSCT_0736"/>
<keyword evidence="1 2" id="KW-0238">DNA-binding</keyword>
<keyword evidence="5" id="KW-1185">Reference proteome</keyword>
<dbReference type="InterPro" id="IPR036388">
    <property type="entry name" value="WH-like_DNA-bd_sf"/>
</dbReference>
<dbReference type="Gene3D" id="1.10.10.10">
    <property type="entry name" value="Winged helix-like DNA-binding domain superfamily/Winged helix DNA-binding domain"/>
    <property type="match status" value="1"/>
</dbReference>
<comment type="caution">
    <text evidence="4">The sequence shown here is derived from an EMBL/GenBank/DDBJ whole genome shotgun (WGS) entry which is preliminary data.</text>
</comment>
<dbReference type="EMBL" id="ADVR01000012">
    <property type="protein sequence ID" value="EFO81454.1"/>
    <property type="molecule type" value="Genomic_DNA"/>
</dbReference>
<dbReference type="InterPro" id="IPR001867">
    <property type="entry name" value="OmpR/PhoB-type_DNA-bd"/>
</dbReference>
<dbReference type="HOGENOM" id="CLU_605266_0_0_0"/>
<evidence type="ECO:0000313" key="5">
    <source>
        <dbReference type="Proteomes" id="UP000054010"/>
    </source>
</evidence>
<feature type="domain" description="OmpR/PhoB-type" evidence="3">
    <location>
        <begin position="340"/>
        <end position="448"/>
    </location>
</feature>
<dbReference type="SUPFAM" id="SSF46894">
    <property type="entry name" value="C-terminal effector domain of the bipartite response regulators"/>
    <property type="match status" value="1"/>
</dbReference>
<dbReference type="SMART" id="SM00862">
    <property type="entry name" value="Trans_reg_C"/>
    <property type="match status" value="1"/>
</dbReference>
<dbReference type="OrthoDB" id="144889at2"/>
<dbReference type="GO" id="GO:0006355">
    <property type="term" value="P:regulation of DNA-templated transcription"/>
    <property type="evidence" value="ECO:0007669"/>
    <property type="project" value="InterPro"/>
</dbReference>
<dbReference type="eggNOG" id="COG1672">
    <property type="taxonomic scope" value="Bacteria"/>
</dbReference>
<dbReference type="InterPro" id="IPR016032">
    <property type="entry name" value="Sig_transdc_resp-reg_C-effctor"/>
</dbReference>
<dbReference type="Pfam" id="PF00486">
    <property type="entry name" value="Trans_reg_C"/>
    <property type="match status" value="1"/>
</dbReference>
<proteinExistence type="predicted"/>